<reference evidence="4 5" key="1">
    <citation type="submission" date="2018-04" db="EMBL/GenBank/DDBJ databases">
        <title>Genomic Encyclopedia of Type Strains, Phase IV (KMG-IV): sequencing the most valuable type-strain genomes for metagenomic binning, comparative biology and taxonomic classification.</title>
        <authorList>
            <person name="Goeker M."/>
        </authorList>
    </citation>
    <scope>NUCLEOTIDE SEQUENCE [LARGE SCALE GENOMIC DNA]</scope>
    <source>
        <strain evidence="4 5">DSM 14823</strain>
    </source>
</reference>
<feature type="chain" id="PRO_5015769302" evidence="2">
    <location>
        <begin position="21"/>
        <end position="345"/>
    </location>
</feature>
<evidence type="ECO:0000256" key="2">
    <source>
        <dbReference type="SAM" id="SignalP"/>
    </source>
</evidence>
<dbReference type="Pfam" id="PF00795">
    <property type="entry name" value="CN_hydrolase"/>
    <property type="match status" value="1"/>
</dbReference>
<feature type="signal peptide" evidence="2">
    <location>
        <begin position="1"/>
        <end position="20"/>
    </location>
</feature>
<dbReference type="InterPro" id="IPR003010">
    <property type="entry name" value="C-N_Hydrolase"/>
</dbReference>
<feature type="domain" description="CN hydrolase" evidence="3">
    <location>
        <begin position="42"/>
        <end position="325"/>
    </location>
</feature>
<dbReference type="InterPro" id="IPR036526">
    <property type="entry name" value="C-N_Hydrolase_sf"/>
</dbReference>
<dbReference type="PANTHER" id="PTHR43674">
    <property type="entry name" value="NITRILASE C965.09-RELATED"/>
    <property type="match status" value="1"/>
</dbReference>
<dbReference type="InterPro" id="IPR050345">
    <property type="entry name" value="Aliph_Amidase/BUP"/>
</dbReference>
<proteinExistence type="predicted"/>
<evidence type="ECO:0000313" key="5">
    <source>
        <dbReference type="Proteomes" id="UP000245959"/>
    </source>
</evidence>
<gene>
    <name evidence="4" type="ORF">C8D82_11232</name>
</gene>
<protein>
    <submittedName>
        <fullName evidence="4">Carbon-nitrogen hydrolase</fullName>
    </submittedName>
</protein>
<keyword evidence="5" id="KW-1185">Reference proteome</keyword>
<dbReference type="RefSeq" id="WP_116883876.1">
    <property type="nucleotide sequence ID" value="NZ_CALXNT010000087.1"/>
</dbReference>
<dbReference type="PANTHER" id="PTHR43674:SF2">
    <property type="entry name" value="BETA-UREIDOPROPIONASE"/>
    <property type="match status" value="1"/>
</dbReference>
<keyword evidence="2" id="KW-0732">Signal</keyword>
<evidence type="ECO:0000313" key="4">
    <source>
        <dbReference type="EMBL" id="PVY42035.1"/>
    </source>
</evidence>
<evidence type="ECO:0000256" key="1">
    <source>
        <dbReference type="ARBA" id="ARBA00022801"/>
    </source>
</evidence>
<comment type="caution">
    <text evidence="4">The sequence shown here is derived from an EMBL/GenBank/DDBJ whole genome shotgun (WGS) entry which is preliminary data.</text>
</comment>
<organism evidence="4 5">
    <name type="scientific">Victivallis vadensis</name>
    <dbReference type="NCBI Taxonomy" id="172901"/>
    <lineage>
        <taxon>Bacteria</taxon>
        <taxon>Pseudomonadati</taxon>
        <taxon>Lentisphaerota</taxon>
        <taxon>Lentisphaeria</taxon>
        <taxon>Victivallales</taxon>
        <taxon>Victivallaceae</taxon>
        <taxon>Victivallis</taxon>
    </lineage>
</organism>
<dbReference type="Gene3D" id="3.60.110.10">
    <property type="entry name" value="Carbon-nitrogen hydrolase"/>
    <property type="match status" value="1"/>
</dbReference>
<dbReference type="GeneID" id="78295184"/>
<keyword evidence="1 4" id="KW-0378">Hydrolase</keyword>
<dbReference type="EMBL" id="QEKH01000012">
    <property type="protein sequence ID" value="PVY42035.1"/>
    <property type="molecule type" value="Genomic_DNA"/>
</dbReference>
<dbReference type="Proteomes" id="UP000245959">
    <property type="component" value="Unassembled WGS sequence"/>
</dbReference>
<dbReference type="SUPFAM" id="SSF56317">
    <property type="entry name" value="Carbon-nitrogen hydrolase"/>
    <property type="match status" value="1"/>
</dbReference>
<dbReference type="AlphaFoldDB" id="A0A2U1B036"/>
<dbReference type="PROSITE" id="PS50263">
    <property type="entry name" value="CN_HYDROLASE"/>
    <property type="match status" value="1"/>
</dbReference>
<sequence length="345" mass="39381">MPTKLTAILLSLACGALLFAAPGESAENKPPKARRKIVVSSLGPFPLQLRPADNQQAVDTMISHWKRELEQVLPDRPDLIVLPEVCDRYPAMNKEERFSYYRFRGDKIRDFFRDVARRNRCYIAYSAAREMPDGTWRNSTQLIDRNGEIAGIYNKNYPTVGEVTEWKTLAGKEAPVFQTDFGRVGMAICFDLNFHELLERYAKQRPDLIIFSSMYHGGLMQGYWAYHCRSYFVGAIAGPENNILNPLGARVACSTNYLPRVTAAINLDYQVVHLDENWEKLEAVKKKYGRGVTVFDPGFVGAVLLTSELDDVTSEEMVREFGIELWDDYYKRSVDLRNRPSSLEP</sequence>
<evidence type="ECO:0000259" key="3">
    <source>
        <dbReference type="PROSITE" id="PS50263"/>
    </source>
</evidence>
<dbReference type="GO" id="GO:0016811">
    <property type="term" value="F:hydrolase activity, acting on carbon-nitrogen (but not peptide) bonds, in linear amides"/>
    <property type="evidence" value="ECO:0007669"/>
    <property type="project" value="UniProtKB-ARBA"/>
</dbReference>
<accession>A0A2U1B036</accession>
<dbReference type="CDD" id="cd07197">
    <property type="entry name" value="nitrilase"/>
    <property type="match status" value="1"/>
</dbReference>
<name>A0A2U1B036_9BACT</name>